<dbReference type="EMBL" id="JAAFYZ010000183">
    <property type="protein sequence ID" value="MBS2552340.1"/>
    <property type="molecule type" value="Genomic_DNA"/>
</dbReference>
<name>A0ABS5L263_9ACTN</name>
<evidence type="ECO:0000313" key="3">
    <source>
        <dbReference type="Proteomes" id="UP000730482"/>
    </source>
</evidence>
<comment type="caution">
    <text evidence="2">The sequence shown here is derived from an EMBL/GenBank/DDBJ whole genome shotgun (WGS) entry which is preliminary data.</text>
</comment>
<dbReference type="PROSITE" id="PS51257">
    <property type="entry name" value="PROKAR_LIPOPROTEIN"/>
    <property type="match status" value="1"/>
</dbReference>
<organism evidence="2 3">
    <name type="scientific">Catenulispora pinistramenti</name>
    <dbReference type="NCBI Taxonomy" id="2705254"/>
    <lineage>
        <taxon>Bacteria</taxon>
        <taxon>Bacillati</taxon>
        <taxon>Actinomycetota</taxon>
        <taxon>Actinomycetes</taxon>
        <taxon>Catenulisporales</taxon>
        <taxon>Catenulisporaceae</taxon>
        <taxon>Catenulispora</taxon>
    </lineage>
</organism>
<reference evidence="2 3" key="1">
    <citation type="submission" date="2020-02" db="EMBL/GenBank/DDBJ databases">
        <title>Acidophilic actinobacteria isolated from forest soil.</title>
        <authorList>
            <person name="Golinska P."/>
        </authorList>
    </citation>
    <scope>NUCLEOTIDE SEQUENCE [LARGE SCALE GENOMIC DNA]</scope>
    <source>
        <strain evidence="2 3">NL8</strain>
    </source>
</reference>
<keyword evidence="1" id="KW-0732">Signal</keyword>
<evidence type="ECO:0000256" key="1">
    <source>
        <dbReference type="SAM" id="SignalP"/>
    </source>
</evidence>
<evidence type="ECO:0000313" key="2">
    <source>
        <dbReference type="EMBL" id="MBS2552340.1"/>
    </source>
</evidence>
<feature type="chain" id="PRO_5046386163" description="Small secreted protein" evidence="1">
    <location>
        <begin position="27"/>
        <end position="144"/>
    </location>
</feature>
<gene>
    <name evidence="2" type="ORF">KGQ19_36345</name>
</gene>
<keyword evidence="3" id="KW-1185">Reference proteome</keyword>
<accession>A0ABS5L263</accession>
<sequence>MAHRTKTARAIGLVLVLASAAFGVSACSSTPATSASASAKTTSCGDFATLIATAVENNNGTTDQATVLKNGQALAQSLTDEAAKATDPTAHTAMTAFADDYTSLISAIRKADADAGDKAAAADVTAFSAKVTTDSAAVKTVCGN</sequence>
<dbReference type="Proteomes" id="UP000730482">
    <property type="component" value="Unassembled WGS sequence"/>
</dbReference>
<dbReference type="RefSeq" id="WP_212017822.1">
    <property type="nucleotide sequence ID" value="NZ_JAAFYZ010000183.1"/>
</dbReference>
<feature type="signal peptide" evidence="1">
    <location>
        <begin position="1"/>
        <end position="26"/>
    </location>
</feature>
<proteinExistence type="predicted"/>
<protein>
    <recommendedName>
        <fullName evidence="4">Small secreted protein</fullName>
    </recommendedName>
</protein>
<evidence type="ECO:0008006" key="4">
    <source>
        <dbReference type="Google" id="ProtNLM"/>
    </source>
</evidence>